<gene>
    <name evidence="1" type="ORF">B8W67_06315</name>
</gene>
<dbReference type="EMBL" id="NCXO01000009">
    <property type="protein sequence ID" value="OSC34580.1"/>
    <property type="molecule type" value="Genomic_DNA"/>
</dbReference>
<accession>A0A7I7SAI3</accession>
<dbReference type="AlphaFoldDB" id="A0A7I7SAI3"/>
<evidence type="ECO:0000313" key="2">
    <source>
        <dbReference type="Proteomes" id="UP000193577"/>
    </source>
</evidence>
<evidence type="ECO:0000313" key="1">
    <source>
        <dbReference type="EMBL" id="OSC34580.1"/>
    </source>
</evidence>
<sequence>MRTALVVVGGVLGWLCGASALPIANADPAAGTDSAVDPYLRHTPDGSAIIEFSTPDGVRCNFHPASSLPDDTSSQVLVCRGEFPGVVTDPTASELCVKDEVRAFNSLTYRFASDFFYSACDEEPAGPLLPVGATVSDGNISCAVSPGDVTACVDTRLGEQHGFILQPSGSTAF</sequence>
<dbReference type="Proteomes" id="UP000193577">
    <property type="component" value="Unassembled WGS sequence"/>
</dbReference>
<dbReference type="RefSeq" id="WP_085302992.1">
    <property type="nucleotide sequence ID" value="NZ_AP022594.1"/>
</dbReference>
<proteinExistence type="predicted"/>
<reference evidence="1 2" key="1">
    <citation type="submission" date="2017-04" db="EMBL/GenBank/DDBJ databases">
        <title>The new phylogeny of genus Mycobacterium.</title>
        <authorList>
            <person name="Tortoli E."/>
            <person name="Trovato A."/>
            <person name="Cirillo D.M."/>
        </authorList>
    </citation>
    <scope>NUCLEOTIDE SEQUENCE [LARGE SCALE GENOMIC DNA]</scope>
    <source>
        <strain evidence="1 2">KCTC 19819</strain>
    </source>
</reference>
<comment type="caution">
    <text evidence="1">The sequence shown here is derived from an EMBL/GenBank/DDBJ whole genome shotgun (WGS) entry which is preliminary data.</text>
</comment>
<name>A0A7I7SAI3_9MYCO</name>
<protein>
    <submittedName>
        <fullName evidence="1">Uncharacterized protein</fullName>
    </submittedName>
</protein>
<keyword evidence="2" id="KW-1185">Reference proteome</keyword>
<organism evidence="1 2">
    <name type="scientific">Mycolicibacillus koreensis</name>
    <dbReference type="NCBI Taxonomy" id="1069220"/>
    <lineage>
        <taxon>Bacteria</taxon>
        <taxon>Bacillati</taxon>
        <taxon>Actinomycetota</taxon>
        <taxon>Actinomycetes</taxon>
        <taxon>Mycobacteriales</taxon>
        <taxon>Mycobacteriaceae</taxon>
        <taxon>Mycolicibacillus</taxon>
    </lineage>
</organism>
<dbReference type="OrthoDB" id="4762335at2"/>